<organism evidence="1 2">
    <name type="scientific">Rhodocollybia butyracea</name>
    <dbReference type="NCBI Taxonomy" id="206335"/>
    <lineage>
        <taxon>Eukaryota</taxon>
        <taxon>Fungi</taxon>
        <taxon>Dikarya</taxon>
        <taxon>Basidiomycota</taxon>
        <taxon>Agaricomycotina</taxon>
        <taxon>Agaricomycetes</taxon>
        <taxon>Agaricomycetidae</taxon>
        <taxon>Agaricales</taxon>
        <taxon>Marasmiineae</taxon>
        <taxon>Omphalotaceae</taxon>
        <taxon>Rhodocollybia</taxon>
    </lineage>
</organism>
<dbReference type="AlphaFoldDB" id="A0A9P5PK94"/>
<gene>
    <name evidence="1" type="ORF">BDP27DRAFT_1366819</name>
</gene>
<reference evidence="1" key="1">
    <citation type="submission" date="2020-11" db="EMBL/GenBank/DDBJ databases">
        <authorList>
            <consortium name="DOE Joint Genome Institute"/>
            <person name="Ahrendt S."/>
            <person name="Riley R."/>
            <person name="Andreopoulos W."/>
            <person name="Labutti K."/>
            <person name="Pangilinan J."/>
            <person name="Ruiz-Duenas F.J."/>
            <person name="Barrasa J.M."/>
            <person name="Sanchez-Garcia M."/>
            <person name="Camarero S."/>
            <person name="Miyauchi S."/>
            <person name="Serrano A."/>
            <person name="Linde D."/>
            <person name="Babiker R."/>
            <person name="Drula E."/>
            <person name="Ayuso-Fernandez I."/>
            <person name="Pacheco R."/>
            <person name="Padilla G."/>
            <person name="Ferreira P."/>
            <person name="Barriuso J."/>
            <person name="Kellner H."/>
            <person name="Castanera R."/>
            <person name="Alfaro M."/>
            <person name="Ramirez L."/>
            <person name="Pisabarro A.G."/>
            <person name="Kuo A."/>
            <person name="Tritt A."/>
            <person name="Lipzen A."/>
            <person name="He G."/>
            <person name="Yan M."/>
            <person name="Ng V."/>
            <person name="Cullen D."/>
            <person name="Martin F."/>
            <person name="Rosso M.-N."/>
            <person name="Henrissat B."/>
            <person name="Hibbett D."/>
            <person name="Martinez A.T."/>
            <person name="Grigoriev I.V."/>
        </authorList>
    </citation>
    <scope>NUCLEOTIDE SEQUENCE</scope>
    <source>
        <strain evidence="1">AH 40177</strain>
    </source>
</reference>
<evidence type="ECO:0000313" key="1">
    <source>
        <dbReference type="EMBL" id="KAF9064918.1"/>
    </source>
</evidence>
<sequence>MFCATFGDSKETEFPATVAVERRYNNGPRRSSIILFGYVEVWLKKNEEKRPALEATVVGLSLKEIHTFNGSNIIPENTVGAHSNGLSQKPSRLVLLQTTFEIQARGVVRFVGEVYGVGEGVLEYEPIVVYETSLHLLSVSTTDERGRRSIAGN</sequence>
<keyword evidence="2" id="KW-1185">Reference proteome</keyword>
<protein>
    <submittedName>
        <fullName evidence="1">Uncharacterized protein</fullName>
    </submittedName>
</protein>
<name>A0A9P5PK94_9AGAR</name>
<comment type="caution">
    <text evidence="1">The sequence shown here is derived from an EMBL/GenBank/DDBJ whole genome shotgun (WGS) entry which is preliminary data.</text>
</comment>
<proteinExistence type="predicted"/>
<dbReference type="EMBL" id="JADNRY010000112">
    <property type="protein sequence ID" value="KAF9064918.1"/>
    <property type="molecule type" value="Genomic_DNA"/>
</dbReference>
<accession>A0A9P5PK94</accession>
<evidence type="ECO:0000313" key="2">
    <source>
        <dbReference type="Proteomes" id="UP000772434"/>
    </source>
</evidence>
<dbReference type="Proteomes" id="UP000772434">
    <property type="component" value="Unassembled WGS sequence"/>
</dbReference>